<dbReference type="Proteomes" id="UP001143910">
    <property type="component" value="Unassembled WGS sequence"/>
</dbReference>
<sequence length="385" mass="43695">MAPHFSFFEYRPLPTPTSIRLLTVRHPLAKSSPAICGVTLLNCRLVTVDLENKPTFNALSYTWGNPNPLDRRENTNEDPYGEHNKWPISVNGQLCFVTKNLYDALNQLKIDEWSEDAEVDTRCPPYNKTRLIQAAEEGRFDDVDDCLRHGANISNVDCFGETALHYAAENGHLDIVELLLENGADKDMRDSTNRTPLDCCLQRQRRLHVEVAKVLRKAADNGQAVATVSGPKVRHHRSKPIWIDAISVNQEDLTERNIQVAMMTRIYGQAQSVIIWLGAFDHTNVLDAHHQMPTILASSGECFKRSWEAWHRRKKTGQSDDDDPDVQDGTVLSSAKMEMVLEFVRKSYFHRVWVLQEVALARDVRIMFGGDDLPCTSGWIITQNS</sequence>
<accession>A0ACC1MEA2</accession>
<evidence type="ECO:0000313" key="2">
    <source>
        <dbReference type="Proteomes" id="UP001143910"/>
    </source>
</evidence>
<evidence type="ECO:0000313" key="1">
    <source>
        <dbReference type="EMBL" id="KAJ2965330.1"/>
    </source>
</evidence>
<reference evidence="1" key="1">
    <citation type="submission" date="2022-08" db="EMBL/GenBank/DDBJ databases">
        <title>Genome Sequence of Lecanicillium fungicola.</title>
        <authorList>
            <person name="Buettner E."/>
        </authorList>
    </citation>
    <scope>NUCLEOTIDE SEQUENCE</scope>
    <source>
        <strain evidence="1">Babe33</strain>
    </source>
</reference>
<organism evidence="1 2">
    <name type="scientific">Zarea fungicola</name>
    <dbReference type="NCBI Taxonomy" id="93591"/>
    <lineage>
        <taxon>Eukaryota</taxon>
        <taxon>Fungi</taxon>
        <taxon>Dikarya</taxon>
        <taxon>Ascomycota</taxon>
        <taxon>Pezizomycotina</taxon>
        <taxon>Sordariomycetes</taxon>
        <taxon>Hypocreomycetidae</taxon>
        <taxon>Hypocreales</taxon>
        <taxon>Cordycipitaceae</taxon>
        <taxon>Zarea</taxon>
    </lineage>
</organism>
<keyword evidence="2" id="KW-1185">Reference proteome</keyword>
<gene>
    <name evidence="1" type="ORF">NQ176_g10669</name>
</gene>
<name>A0ACC1MEA2_9HYPO</name>
<proteinExistence type="predicted"/>
<comment type="caution">
    <text evidence="1">The sequence shown here is derived from an EMBL/GenBank/DDBJ whole genome shotgun (WGS) entry which is preliminary data.</text>
</comment>
<protein>
    <submittedName>
        <fullName evidence="1">Uncharacterized protein</fullName>
    </submittedName>
</protein>
<dbReference type="EMBL" id="JANJQO010003036">
    <property type="protein sequence ID" value="KAJ2965330.1"/>
    <property type="molecule type" value="Genomic_DNA"/>
</dbReference>